<comment type="caution">
    <text evidence="3">The sequence shown here is derived from an EMBL/GenBank/DDBJ whole genome shotgun (WGS) entry which is preliminary data.</text>
</comment>
<keyword evidence="4" id="KW-1185">Reference proteome</keyword>
<protein>
    <submittedName>
        <fullName evidence="3">Alpha-galactosidase</fullName>
    </submittedName>
</protein>
<evidence type="ECO:0000256" key="2">
    <source>
        <dbReference type="ARBA" id="ARBA00023295"/>
    </source>
</evidence>
<dbReference type="PANTHER" id="PTHR43053">
    <property type="entry name" value="GLYCOSIDASE FAMILY 31"/>
    <property type="match status" value="1"/>
</dbReference>
<evidence type="ECO:0000313" key="4">
    <source>
        <dbReference type="Proteomes" id="UP001221302"/>
    </source>
</evidence>
<dbReference type="InterPro" id="IPR013785">
    <property type="entry name" value="Aldolase_TIM"/>
</dbReference>
<dbReference type="EMBL" id="JARGDL010000001">
    <property type="protein sequence ID" value="MDF1610638.1"/>
    <property type="molecule type" value="Genomic_DNA"/>
</dbReference>
<keyword evidence="2" id="KW-0326">Glycosidase</keyword>
<gene>
    <name evidence="3" type="ORF">P0M35_00620</name>
</gene>
<sequence>MKSRAFIFPFILFFNFSILFSAQYDDSKVRIISEKLQIIFNDSLYSQIIAKLDNNEKILSDFSCSEYIEISGKRITQFIFENLQEHNIKTSLGSGKEYIIEGMTSDSVQKQIIISVYKNLPSLAFFKVKYTNFSSKILIVNKWVNHSYKFNSVKGNSPIFWSFQGATYEDRRDWIQPLNSGFYQKNYMGMNASDYGGGTPIVDVWRKDIGLAVGIVETKPKLINMPVSMDDEKNGVNLNIEFDKQITLKHGETLETFETFVSIHKGDYFTTLKNYKKIMEKKGLVIKTSPIVSYKPQWCGWGYGRDFTVDEILNSIPKVKEVGFEWVVIDDGWQNNIGDWKPNHIKFPRSDEDMKALVDKIHSKGLKAKLWWAPLAAHPSSEILNTHPDMLLLNQDSSKRNITWWDSYYLCPDYEKTIDYSKSLIIKFLKYWGFDGLKIDGQHLNAVPACYNPVHNHDYPEKSIENLSKFWETLYKTASSIKKDVVIELCPCGTNFCFYNLPFINQTVASDPLSSWQIRLKGKTFKALMGANASYFGDHIELSDNGNDWASVIGIGAIMGSKFTLPVSEREKNLKERYDLTKEKELEWKKWIKIYKKNKLSMGTYLGELYDIGFDKPETHAIQKNKKMYYAFYAQEFNGSVELRGLDNKVYRVIDYVNNIDLGTIKGPNANLYVRFNKFLLIKCVPI</sequence>
<dbReference type="InterPro" id="IPR050985">
    <property type="entry name" value="Alpha-glycosidase_related"/>
</dbReference>
<dbReference type="Proteomes" id="UP001221302">
    <property type="component" value="Unassembled WGS sequence"/>
</dbReference>
<dbReference type="CDD" id="cd14791">
    <property type="entry name" value="GH36"/>
    <property type="match status" value="1"/>
</dbReference>
<proteinExistence type="predicted"/>
<dbReference type="GO" id="GO:0004557">
    <property type="term" value="F:alpha-galactosidase activity"/>
    <property type="evidence" value="ECO:0007669"/>
    <property type="project" value="InterPro"/>
</dbReference>
<dbReference type="Pfam" id="PF02065">
    <property type="entry name" value="Melibiase"/>
    <property type="match status" value="1"/>
</dbReference>
<dbReference type="PANTHER" id="PTHR43053:SF3">
    <property type="entry name" value="ALPHA-GALACTOSIDASE C-RELATED"/>
    <property type="match status" value="1"/>
</dbReference>
<organism evidence="3 4">
    <name type="scientific">Stygiobacter electus</name>
    <dbReference type="NCBI Taxonomy" id="3032292"/>
    <lineage>
        <taxon>Bacteria</taxon>
        <taxon>Pseudomonadati</taxon>
        <taxon>Ignavibacteriota</taxon>
        <taxon>Ignavibacteria</taxon>
        <taxon>Ignavibacteriales</taxon>
        <taxon>Melioribacteraceae</taxon>
        <taxon>Stygiobacter</taxon>
    </lineage>
</organism>
<reference evidence="3" key="1">
    <citation type="submission" date="2023-03" db="EMBL/GenBank/DDBJ databases">
        <title>Stygiobacter electus gen. nov., sp. nov., facultatively anaerobic thermotolerant bacterium of the class Ignavibacteria from a well of Yessentuki mineral water deposit.</title>
        <authorList>
            <person name="Podosokorskaya O.A."/>
            <person name="Elcheninov A.G."/>
            <person name="Petrova N.F."/>
            <person name="Zavarzina D.G."/>
            <person name="Kublanov I.V."/>
            <person name="Merkel A.Y."/>
        </authorList>
    </citation>
    <scope>NUCLEOTIDE SEQUENCE</scope>
    <source>
        <strain evidence="3">09-Me</strain>
    </source>
</reference>
<name>A0AAE3TCY1_9BACT</name>
<evidence type="ECO:0000256" key="1">
    <source>
        <dbReference type="ARBA" id="ARBA00022801"/>
    </source>
</evidence>
<evidence type="ECO:0000313" key="3">
    <source>
        <dbReference type="EMBL" id="MDF1610638.1"/>
    </source>
</evidence>
<keyword evidence="1" id="KW-0378">Hydrolase</keyword>
<dbReference type="InterPro" id="IPR002252">
    <property type="entry name" value="Glyco_hydro_36"/>
</dbReference>
<dbReference type="AlphaFoldDB" id="A0AAE3TCY1"/>
<dbReference type="GO" id="GO:0016052">
    <property type="term" value="P:carbohydrate catabolic process"/>
    <property type="evidence" value="ECO:0007669"/>
    <property type="project" value="InterPro"/>
</dbReference>
<dbReference type="Gene3D" id="3.20.20.70">
    <property type="entry name" value="Aldolase class I"/>
    <property type="match status" value="1"/>
</dbReference>
<dbReference type="SUPFAM" id="SSF51445">
    <property type="entry name" value="(Trans)glycosidases"/>
    <property type="match status" value="1"/>
</dbReference>
<dbReference type="InterPro" id="IPR017853">
    <property type="entry name" value="GH"/>
</dbReference>
<dbReference type="RefSeq" id="WP_321534403.1">
    <property type="nucleotide sequence ID" value="NZ_JARGDL010000001.1"/>
</dbReference>
<accession>A0AAE3TCY1</accession>